<dbReference type="InterPro" id="IPR043128">
    <property type="entry name" value="Rev_trsase/Diguanyl_cyclase"/>
</dbReference>
<dbReference type="Gene3D" id="3.30.70.270">
    <property type="match status" value="1"/>
</dbReference>
<reference evidence="3 4" key="1">
    <citation type="submission" date="2024-09" db="EMBL/GenBank/DDBJ databases">
        <authorList>
            <person name="Sun Q."/>
            <person name="Mori K."/>
        </authorList>
    </citation>
    <scope>NUCLEOTIDE SEQUENCE [LARGE SCALE GENOMIC DNA]</scope>
    <source>
        <strain evidence="3 4">CECT 9424</strain>
    </source>
</reference>
<dbReference type="SUPFAM" id="SSF55073">
    <property type="entry name" value="Nucleotide cyclase"/>
    <property type="match status" value="1"/>
</dbReference>
<evidence type="ECO:0000256" key="1">
    <source>
        <dbReference type="SAM" id="MobiDB-lite"/>
    </source>
</evidence>
<dbReference type="InterPro" id="IPR042463">
    <property type="entry name" value="HNOB_dom_associated_sf"/>
</dbReference>
<dbReference type="RefSeq" id="WP_377067943.1">
    <property type="nucleotide sequence ID" value="NZ_JBHMEC010000009.1"/>
</dbReference>
<dbReference type="Proteomes" id="UP001589670">
    <property type="component" value="Unassembled WGS sequence"/>
</dbReference>
<dbReference type="InterPro" id="IPR029787">
    <property type="entry name" value="Nucleotide_cyclase"/>
</dbReference>
<protein>
    <submittedName>
        <fullName evidence="3">Diguanylate cyclase domain-containing protein</fullName>
        <ecNumber evidence="3">2.7.7.65</ecNumber>
    </submittedName>
</protein>
<dbReference type="EC" id="2.7.7.65" evidence="3"/>
<dbReference type="CDD" id="cd01949">
    <property type="entry name" value="GGDEF"/>
    <property type="match status" value="1"/>
</dbReference>
<feature type="region of interest" description="Disordered" evidence="1">
    <location>
        <begin position="329"/>
        <end position="401"/>
    </location>
</feature>
<dbReference type="PANTHER" id="PTHR46663">
    <property type="entry name" value="DIGUANYLATE CYCLASE DGCT-RELATED"/>
    <property type="match status" value="1"/>
</dbReference>
<dbReference type="EMBL" id="JBHMEC010000009">
    <property type="protein sequence ID" value="MFB9149236.1"/>
    <property type="molecule type" value="Genomic_DNA"/>
</dbReference>
<keyword evidence="3" id="KW-0808">Transferase</keyword>
<keyword evidence="3" id="KW-0548">Nucleotidyltransferase</keyword>
<dbReference type="PANTHER" id="PTHR46663:SF2">
    <property type="entry name" value="GGDEF DOMAIN-CONTAINING PROTEIN"/>
    <property type="match status" value="1"/>
</dbReference>
<dbReference type="Gene3D" id="3.30.450.260">
    <property type="entry name" value="Haem NO binding associated domain"/>
    <property type="match status" value="1"/>
</dbReference>
<dbReference type="PROSITE" id="PS50887">
    <property type="entry name" value="GGDEF"/>
    <property type="match status" value="1"/>
</dbReference>
<feature type="domain" description="GGDEF" evidence="2">
    <location>
        <begin position="200"/>
        <end position="334"/>
    </location>
</feature>
<dbReference type="SMART" id="SM00267">
    <property type="entry name" value="GGDEF"/>
    <property type="match status" value="1"/>
</dbReference>
<evidence type="ECO:0000313" key="4">
    <source>
        <dbReference type="Proteomes" id="UP001589670"/>
    </source>
</evidence>
<evidence type="ECO:0000259" key="2">
    <source>
        <dbReference type="PROSITE" id="PS50887"/>
    </source>
</evidence>
<dbReference type="GO" id="GO:0052621">
    <property type="term" value="F:diguanylate cyclase activity"/>
    <property type="evidence" value="ECO:0007669"/>
    <property type="project" value="UniProtKB-EC"/>
</dbReference>
<name>A0ABV5HYZ3_9RHOB</name>
<sequence length="401" mass="41690">MSGADAMMRAQAAMLDRFCPMHVVIGPTGRVTGGGPTLARIVAPGAMIGARFLDLFELTRPRAVQDAAALRALDGARLRLRLRAHPRYALKGQICVLPPGDGGDGAGTMVVNLAFGIPVVDAVREFGLSGADFAVTDLATEMLYLLEAKTMAMEESRRLTRRLEDARRAAQEQALTDTLTGLRNRRAFDALLARAVEERGAFALLHLDLDFFKQVNDAHGHAAGDLVLRVAARRMLSVVRGHDVVARVGGDEFAVLLPGVDSTGAVDTVAGRLVAALEQPVSGGAQSFRISASVGATLSRDHPGRTADEVMDAADRALYAAKAAGRGCHRRHGAQEADPAMPAGTGADGGGTATAGPAVRDPETARDGGGAAMAGAEVRDPPDAGSARQAAGVQGVAMRSR</sequence>
<dbReference type="Pfam" id="PF00990">
    <property type="entry name" value="GGDEF"/>
    <property type="match status" value="1"/>
</dbReference>
<dbReference type="InterPro" id="IPR000160">
    <property type="entry name" value="GGDEF_dom"/>
</dbReference>
<accession>A0ABV5HYZ3</accession>
<organism evidence="3 4">
    <name type="scientific">Roseovarius ramblicola</name>
    <dbReference type="NCBI Taxonomy" id="2022336"/>
    <lineage>
        <taxon>Bacteria</taxon>
        <taxon>Pseudomonadati</taxon>
        <taxon>Pseudomonadota</taxon>
        <taxon>Alphaproteobacteria</taxon>
        <taxon>Rhodobacterales</taxon>
        <taxon>Roseobacteraceae</taxon>
        <taxon>Roseovarius</taxon>
    </lineage>
</organism>
<evidence type="ECO:0000313" key="3">
    <source>
        <dbReference type="EMBL" id="MFB9149236.1"/>
    </source>
</evidence>
<gene>
    <name evidence="3" type="ORF">ACFFU4_05660</name>
</gene>
<proteinExistence type="predicted"/>
<comment type="caution">
    <text evidence="3">The sequence shown here is derived from an EMBL/GenBank/DDBJ whole genome shotgun (WGS) entry which is preliminary data.</text>
</comment>
<dbReference type="InterPro" id="IPR052163">
    <property type="entry name" value="DGC-Regulatory_Protein"/>
</dbReference>
<dbReference type="NCBIfam" id="TIGR00254">
    <property type="entry name" value="GGDEF"/>
    <property type="match status" value="1"/>
</dbReference>
<keyword evidence="4" id="KW-1185">Reference proteome</keyword>